<dbReference type="OrthoDB" id="289038at2759"/>
<dbReference type="EMBL" id="CM035442">
    <property type="protein sequence ID" value="KAH7280434.1"/>
    <property type="molecule type" value="Genomic_DNA"/>
</dbReference>
<feature type="non-terminal residue" evidence="3">
    <location>
        <position position="185"/>
    </location>
</feature>
<dbReference type="PANTHER" id="PTHR46236:SF35">
    <property type="entry name" value="MATH DOMAIN-CONTAINING PROTEIN"/>
    <property type="match status" value="1"/>
</dbReference>
<dbReference type="PANTHER" id="PTHR46236">
    <property type="entry name" value="TRAF-LIKE SUPERFAMILY PROTEIN"/>
    <property type="match status" value="1"/>
</dbReference>
<gene>
    <name evidence="3" type="ORF">KP509_37G067200</name>
</gene>
<dbReference type="Pfam" id="PF22486">
    <property type="entry name" value="MATH_2"/>
    <property type="match status" value="1"/>
</dbReference>
<dbReference type="SMART" id="SM00061">
    <property type="entry name" value="MATH"/>
    <property type="match status" value="1"/>
</dbReference>
<dbReference type="Proteomes" id="UP000825935">
    <property type="component" value="Chromosome 37"/>
</dbReference>
<dbReference type="InterPro" id="IPR008974">
    <property type="entry name" value="TRAF-like"/>
</dbReference>
<evidence type="ECO:0000259" key="2">
    <source>
        <dbReference type="PROSITE" id="PS50144"/>
    </source>
</evidence>
<reference evidence="3" key="1">
    <citation type="submission" date="2021-08" db="EMBL/GenBank/DDBJ databases">
        <title>WGS assembly of Ceratopteris richardii.</title>
        <authorList>
            <person name="Marchant D.B."/>
            <person name="Chen G."/>
            <person name="Jenkins J."/>
            <person name="Shu S."/>
            <person name="Leebens-Mack J."/>
            <person name="Grimwood J."/>
            <person name="Schmutz J."/>
            <person name="Soltis P."/>
            <person name="Soltis D."/>
            <person name="Chen Z.-H."/>
        </authorList>
    </citation>
    <scope>NUCLEOTIDE SEQUENCE</scope>
    <source>
        <strain evidence="3">Whitten #5841</strain>
        <tissue evidence="3">Leaf</tissue>
    </source>
</reference>
<proteinExistence type="predicted"/>
<dbReference type="FunFam" id="2.60.210.10:FF:000005">
    <property type="entry name" value="Ubiquitin carboxyl-terminal hydrolase 13"/>
    <property type="match status" value="1"/>
</dbReference>
<dbReference type="OMA" id="EFTRMET"/>
<dbReference type="SUPFAM" id="SSF49599">
    <property type="entry name" value="TRAF domain-like"/>
    <property type="match status" value="1"/>
</dbReference>
<evidence type="ECO:0000313" key="3">
    <source>
        <dbReference type="EMBL" id="KAH7280434.1"/>
    </source>
</evidence>
<dbReference type="PROSITE" id="PS50144">
    <property type="entry name" value="MATH"/>
    <property type="match status" value="1"/>
</dbReference>
<name>A0A8T2Q9K0_CERRI</name>
<dbReference type="Gene3D" id="2.60.210.10">
    <property type="entry name" value="Apoptosis, Tumor Necrosis Factor Receptor Associated Protein 2, Chain A"/>
    <property type="match status" value="1"/>
</dbReference>
<dbReference type="InterPro" id="IPR002083">
    <property type="entry name" value="MATH/TRAF_dom"/>
</dbReference>
<keyword evidence="1" id="KW-0175">Coiled coil</keyword>
<sequence length="185" mass="21318">ENSHNFRYPHVPSFLNYINNRQVVHFRGLEKPSNQSKTPNRRLVQATAPSFGRSLTGFGRCGGRFMWRIENLSKVNLRKFYSEAFTVGGCKWRILLFPKGNNSDCLSIYLDVADAPSLTHGWTRYAQFSLAVVNQYNSKLSVRKETLHHFNAKENNWGFTSFTPLREVYDGNKGFYVNDTLILEA</sequence>
<dbReference type="AlphaFoldDB" id="A0A8T2Q9K0"/>
<evidence type="ECO:0000256" key="1">
    <source>
        <dbReference type="ARBA" id="ARBA00023054"/>
    </source>
</evidence>
<organism evidence="3 4">
    <name type="scientific">Ceratopteris richardii</name>
    <name type="common">Triangle waterfern</name>
    <dbReference type="NCBI Taxonomy" id="49495"/>
    <lineage>
        <taxon>Eukaryota</taxon>
        <taxon>Viridiplantae</taxon>
        <taxon>Streptophyta</taxon>
        <taxon>Embryophyta</taxon>
        <taxon>Tracheophyta</taxon>
        <taxon>Polypodiopsida</taxon>
        <taxon>Polypodiidae</taxon>
        <taxon>Polypodiales</taxon>
        <taxon>Pteridineae</taxon>
        <taxon>Pteridaceae</taxon>
        <taxon>Parkerioideae</taxon>
        <taxon>Ceratopteris</taxon>
    </lineage>
</organism>
<accession>A0A8T2Q9K0</accession>
<dbReference type="InterPro" id="IPR050804">
    <property type="entry name" value="MCC"/>
</dbReference>
<comment type="caution">
    <text evidence="3">The sequence shown here is derived from an EMBL/GenBank/DDBJ whole genome shotgun (WGS) entry which is preliminary data.</text>
</comment>
<feature type="non-terminal residue" evidence="3">
    <location>
        <position position="1"/>
    </location>
</feature>
<dbReference type="CDD" id="cd00121">
    <property type="entry name" value="MATH"/>
    <property type="match status" value="1"/>
</dbReference>
<feature type="domain" description="MATH" evidence="2">
    <location>
        <begin position="62"/>
        <end position="185"/>
    </location>
</feature>
<evidence type="ECO:0000313" key="4">
    <source>
        <dbReference type="Proteomes" id="UP000825935"/>
    </source>
</evidence>
<keyword evidence="4" id="KW-1185">Reference proteome</keyword>
<protein>
    <recommendedName>
        <fullName evidence="2">MATH domain-containing protein</fullName>
    </recommendedName>
</protein>